<dbReference type="AlphaFoldDB" id="A0A1M6I5N4"/>
<dbReference type="Gene3D" id="3.40.50.12370">
    <property type="match status" value="1"/>
</dbReference>
<gene>
    <name evidence="1" type="ORF">SAMN02745165_02022</name>
</gene>
<dbReference type="SUPFAM" id="SSF52402">
    <property type="entry name" value="Adenine nucleotide alpha hydrolases-like"/>
    <property type="match status" value="2"/>
</dbReference>
<proteinExistence type="predicted"/>
<accession>A0A1M6I5N4</accession>
<protein>
    <submittedName>
        <fullName evidence="1">Universal stress protein family protein</fullName>
    </submittedName>
</protein>
<name>A0A1M6I5N4_MALRU</name>
<dbReference type="OrthoDB" id="5393836at2"/>
<reference evidence="1 2" key="1">
    <citation type="submission" date="2016-11" db="EMBL/GenBank/DDBJ databases">
        <authorList>
            <person name="Jaros S."/>
            <person name="Januszkiewicz K."/>
            <person name="Wedrychowicz H."/>
        </authorList>
    </citation>
    <scope>NUCLEOTIDE SEQUENCE [LARGE SCALE GENOMIC DNA]</scope>
    <source>
        <strain evidence="1 2">DSM 5091</strain>
    </source>
</reference>
<keyword evidence="2" id="KW-1185">Reference proteome</keyword>
<organism evidence="1 2">
    <name type="scientific">Malonomonas rubra DSM 5091</name>
    <dbReference type="NCBI Taxonomy" id="1122189"/>
    <lineage>
        <taxon>Bacteria</taxon>
        <taxon>Pseudomonadati</taxon>
        <taxon>Thermodesulfobacteriota</taxon>
        <taxon>Desulfuromonadia</taxon>
        <taxon>Desulfuromonadales</taxon>
        <taxon>Geopsychrobacteraceae</taxon>
        <taxon>Malonomonas</taxon>
    </lineage>
</organism>
<dbReference type="CDD" id="cd00293">
    <property type="entry name" value="USP-like"/>
    <property type="match status" value="1"/>
</dbReference>
<dbReference type="RefSeq" id="WP_072908489.1">
    <property type="nucleotide sequence ID" value="NZ_FQZT01000006.1"/>
</dbReference>
<dbReference type="EMBL" id="FQZT01000006">
    <property type="protein sequence ID" value="SHJ29735.1"/>
    <property type="molecule type" value="Genomic_DNA"/>
</dbReference>
<dbReference type="Proteomes" id="UP000184171">
    <property type="component" value="Unassembled WGS sequence"/>
</dbReference>
<sequence>MNLKDILVHIDNRQTCKSRLQVAIQLAKQQSAFLSGIYVIPHPYYASKHIDQQAQAEIARKQFEQTVTEAGLDSEWICVDSVKTGLDLPHALNLHAHYRDLLIISQTDMDKPDRATPHNLPEKTVLGSGRPVLIVPYAGQFKNVGQQVMLAWRGGPESSRALHDAMPLLRSASHVQVMTIQGQHGDEAYEAHDADICQHLSRYGLPGLEGEKHITAGLSVGDMLLNRCADEGIDLLVLGAFSQYRRGHQTLGEVGRYLLDYMTVPVLMSH</sequence>
<dbReference type="STRING" id="1122189.SAMN02745165_02022"/>
<evidence type="ECO:0000313" key="2">
    <source>
        <dbReference type="Proteomes" id="UP000184171"/>
    </source>
</evidence>
<evidence type="ECO:0000313" key="1">
    <source>
        <dbReference type="EMBL" id="SHJ29735.1"/>
    </source>
</evidence>